<evidence type="ECO:0000259" key="4">
    <source>
        <dbReference type="PROSITE" id="PS50043"/>
    </source>
</evidence>
<dbReference type="InterPro" id="IPR039420">
    <property type="entry name" value="WalR-like"/>
</dbReference>
<dbReference type="InterPro" id="IPR011006">
    <property type="entry name" value="CheY-like_superfamily"/>
</dbReference>
<dbReference type="PANTHER" id="PTHR43214">
    <property type="entry name" value="TWO-COMPONENT RESPONSE REGULATOR"/>
    <property type="match status" value="1"/>
</dbReference>
<proteinExistence type="predicted"/>
<dbReference type="SMART" id="SM00421">
    <property type="entry name" value="HTH_LUXR"/>
    <property type="match status" value="1"/>
</dbReference>
<dbReference type="GO" id="GO:0003677">
    <property type="term" value="F:DNA binding"/>
    <property type="evidence" value="ECO:0007669"/>
    <property type="project" value="UniProtKB-KW"/>
</dbReference>
<dbReference type="CDD" id="cd06170">
    <property type="entry name" value="LuxR_C_like"/>
    <property type="match status" value="1"/>
</dbReference>
<dbReference type="SUPFAM" id="SSF52172">
    <property type="entry name" value="CheY-like"/>
    <property type="match status" value="1"/>
</dbReference>
<keyword evidence="2" id="KW-0238">DNA-binding</keyword>
<name>A0A6P0UI18_9FLAO</name>
<dbReference type="RefSeq" id="WP_163605901.1">
    <property type="nucleotide sequence ID" value="NZ_JAABOO010000001.1"/>
</dbReference>
<accession>A0A6P0UI18</accession>
<dbReference type="PROSITE" id="PS50110">
    <property type="entry name" value="RESPONSE_REGULATORY"/>
    <property type="match status" value="1"/>
</dbReference>
<feature type="modified residue" description="4-aspartylphosphate" evidence="3">
    <location>
        <position position="57"/>
    </location>
</feature>
<dbReference type="EMBL" id="JAABOO010000001">
    <property type="protein sequence ID" value="NER12894.1"/>
    <property type="molecule type" value="Genomic_DNA"/>
</dbReference>
<dbReference type="GO" id="GO:0006355">
    <property type="term" value="P:regulation of DNA-templated transcription"/>
    <property type="evidence" value="ECO:0007669"/>
    <property type="project" value="InterPro"/>
</dbReference>
<dbReference type="SMART" id="SM00448">
    <property type="entry name" value="REC"/>
    <property type="match status" value="1"/>
</dbReference>
<dbReference type="CDD" id="cd17535">
    <property type="entry name" value="REC_NarL-like"/>
    <property type="match status" value="1"/>
</dbReference>
<organism evidence="6 7">
    <name type="scientific">Leptobacterium flavescens</name>
    <dbReference type="NCBI Taxonomy" id="472055"/>
    <lineage>
        <taxon>Bacteria</taxon>
        <taxon>Pseudomonadati</taxon>
        <taxon>Bacteroidota</taxon>
        <taxon>Flavobacteriia</taxon>
        <taxon>Flavobacteriales</taxon>
        <taxon>Flavobacteriaceae</taxon>
        <taxon>Leptobacterium</taxon>
    </lineage>
</organism>
<evidence type="ECO:0000259" key="5">
    <source>
        <dbReference type="PROSITE" id="PS50110"/>
    </source>
</evidence>
<comment type="caution">
    <text evidence="6">The sequence shown here is derived from an EMBL/GenBank/DDBJ whole genome shotgun (WGS) entry which is preliminary data.</text>
</comment>
<dbReference type="GO" id="GO:0000160">
    <property type="term" value="P:phosphorelay signal transduction system"/>
    <property type="evidence" value="ECO:0007669"/>
    <property type="project" value="InterPro"/>
</dbReference>
<dbReference type="Proteomes" id="UP000468581">
    <property type="component" value="Unassembled WGS sequence"/>
</dbReference>
<feature type="domain" description="HTH luxR-type" evidence="4">
    <location>
        <begin position="140"/>
        <end position="205"/>
    </location>
</feature>
<dbReference type="InterPro" id="IPR001789">
    <property type="entry name" value="Sig_transdc_resp-reg_receiver"/>
</dbReference>
<dbReference type="Gene3D" id="3.40.50.2300">
    <property type="match status" value="1"/>
</dbReference>
<dbReference type="InterPro" id="IPR000792">
    <property type="entry name" value="Tscrpt_reg_LuxR_C"/>
</dbReference>
<evidence type="ECO:0000313" key="7">
    <source>
        <dbReference type="Proteomes" id="UP000468581"/>
    </source>
</evidence>
<dbReference type="SUPFAM" id="SSF46894">
    <property type="entry name" value="C-terminal effector domain of the bipartite response regulators"/>
    <property type="match status" value="1"/>
</dbReference>
<keyword evidence="7" id="KW-1185">Reference proteome</keyword>
<sequence>MKKKLSVLIVDDSVIFSEGLEQLLSHHPLVSKITLAHNYEKAFEFLQSKTVDVMILDLNFDSSDYDGFKIAEEVKRDFQHTKIIVLTQHAKVDHYEKLVDEYGVEGYLDKQLSVKQMFKAIEKVMAGENYIDPNIRKMLDDGRWLKLSKREKEVLTVLSKGHTQKEAAAELFVEPKTIESHIRNLCQRFNANNSVELVSMYIRYKSAYREDYEGTTPPFKKI</sequence>
<protein>
    <submittedName>
        <fullName evidence="6">Response regulator</fullName>
    </submittedName>
</protein>
<evidence type="ECO:0000256" key="3">
    <source>
        <dbReference type="PROSITE-ProRule" id="PRU00169"/>
    </source>
</evidence>
<dbReference type="Pfam" id="PF00196">
    <property type="entry name" value="GerE"/>
    <property type="match status" value="1"/>
</dbReference>
<evidence type="ECO:0000313" key="6">
    <source>
        <dbReference type="EMBL" id="NER12894.1"/>
    </source>
</evidence>
<dbReference type="InterPro" id="IPR058245">
    <property type="entry name" value="NreC/VraR/RcsB-like_REC"/>
</dbReference>
<gene>
    <name evidence="6" type="ORF">GWK08_05550</name>
</gene>
<dbReference type="PROSITE" id="PS50043">
    <property type="entry name" value="HTH_LUXR_2"/>
    <property type="match status" value="1"/>
</dbReference>
<dbReference type="Gene3D" id="1.10.10.10">
    <property type="entry name" value="Winged helix-like DNA-binding domain superfamily/Winged helix DNA-binding domain"/>
    <property type="match status" value="1"/>
</dbReference>
<dbReference type="AlphaFoldDB" id="A0A6P0UI18"/>
<keyword evidence="1 3" id="KW-0597">Phosphoprotein</keyword>
<dbReference type="Pfam" id="PF00072">
    <property type="entry name" value="Response_reg"/>
    <property type="match status" value="1"/>
</dbReference>
<evidence type="ECO:0000256" key="2">
    <source>
        <dbReference type="ARBA" id="ARBA00023125"/>
    </source>
</evidence>
<dbReference type="InterPro" id="IPR036388">
    <property type="entry name" value="WH-like_DNA-bd_sf"/>
</dbReference>
<dbReference type="InterPro" id="IPR016032">
    <property type="entry name" value="Sig_transdc_resp-reg_C-effctor"/>
</dbReference>
<dbReference type="PRINTS" id="PR00038">
    <property type="entry name" value="HTHLUXR"/>
</dbReference>
<evidence type="ECO:0000256" key="1">
    <source>
        <dbReference type="ARBA" id="ARBA00022553"/>
    </source>
</evidence>
<feature type="domain" description="Response regulatory" evidence="5">
    <location>
        <begin position="6"/>
        <end position="125"/>
    </location>
</feature>
<reference evidence="6 7" key="1">
    <citation type="submission" date="2020-01" db="EMBL/GenBank/DDBJ databases">
        <title>Leptobacterium flavescens.</title>
        <authorList>
            <person name="Wang G."/>
        </authorList>
    </citation>
    <scope>NUCLEOTIDE SEQUENCE [LARGE SCALE GENOMIC DNA]</scope>
    <source>
        <strain evidence="6 7">KCTC 22160</strain>
    </source>
</reference>